<comment type="caution">
    <text evidence="1">The sequence shown here is derived from an EMBL/GenBank/DDBJ whole genome shotgun (WGS) entry which is preliminary data.</text>
</comment>
<sequence length="700" mass="75996">MVKLAKAANKQATQKKKAPPPPKEVEEESSEEESSEEEETPPPKAVKKATPAKAAPAVKNGAAAKKAESEDEDDDDSEEESEEEAPPPKKTPAMATPAKSKAAPAKAEESDDDDDDESEEEAPPPKKAAKPAAKPAAKVKAAPAKESDDEEDDEDSEEEAPPPKKATPAKPAAKAKAAKEESEDDDDDEDDSEEEMDTTPAPAAKAKKAGMVKAKEESEEDDDDDDEDDDDEEEEEEESSVGATKRKAEGKKETPPAKKAKSEGDGFCLFVGNLNSNKDFEEIKLSLRKFFSKNSLEVADVRLGGSKKFGYVEFSSEEDMQKALELNGKKVMGQELKLDRARSKDSSQEGKKERDARTLFVKNLPFSATVEDLKEVFEDAVDVRLPPGQNGSNRGIAYIEFKTEAEAEKMLEEAQGADVQGRSIMVDFVGEKSQKGSKVAASGASSKTLVVNNLAFSATEEVLQSTFEKAVSIRIPQRDGRPKGFAFVEFESTDDAKDALENLNNTDIEGRSIRLEYSQNSGRGDGGRGNSGPTKTLFVKGLSEDTTDQTLRDAFEGAAAARIVTDRETGSSKGFGFVDFDNEDDCKAAKEAMDDGEIDGSKVTLDYAKPKGEGGFRGGRGGGFGGRGGGRGGRGGFGGGLRRRLWRSRWWWQRRRKGRPSWRWTRAWWLWRLTFVLVLGGRGGGGFGVKPQGKKIKFDD</sequence>
<name>A0ACD3RM93_LARCR</name>
<keyword evidence="2" id="KW-1185">Reference proteome</keyword>
<protein>
    <submittedName>
        <fullName evidence="1">Uncharacterized protein</fullName>
    </submittedName>
</protein>
<accession>A0ACD3RM93</accession>
<dbReference type="EMBL" id="CM011677">
    <property type="protein sequence ID" value="TMS20313.1"/>
    <property type="molecule type" value="Genomic_DNA"/>
</dbReference>
<proteinExistence type="predicted"/>
<evidence type="ECO:0000313" key="1">
    <source>
        <dbReference type="EMBL" id="TMS20313.1"/>
    </source>
</evidence>
<evidence type="ECO:0000313" key="2">
    <source>
        <dbReference type="Proteomes" id="UP000793456"/>
    </source>
</evidence>
<reference evidence="1" key="1">
    <citation type="submission" date="2018-11" db="EMBL/GenBank/DDBJ databases">
        <title>The sequence and de novo assembly of Larimichthys crocea genome using PacBio and Hi-C technologies.</title>
        <authorList>
            <person name="Xu P."/>
            <person name="Chen B."/>
            <person name="Zhou Z."/>
            <person name="Ke Q."/>
            <person name="Wu Y."/>
            <person name="Bai H."/>
            <person name="Pu F."/>
        </authorList>
    </citation>
    <scope>NUCLEOTIDE SEQUENCE</scope>
    <source>
        <tissue evidence="1">Muscle</tissue>
    </source>
</reference>
<gene>
    <name evidence="1" type="ORF">E3U43_006806</name>
</gene>
<organism evidence="1 2">
    <name type="scientific">Larimichthys crocea</name>
    <name type="common">Large yellow croaker</name>
    <name type="synonym">Pseudosciaena crocea</name>
    <dbReference type="NCBI Taxonomy" id="215358"/>
    <lineage>
        <taxon>Eukaryota</taxon>
        <taxon>Metazoa</taxon>
        <taxon>Chordata</taxon>
        <taxon>Craniata</taxon>
        <taxon>Vertebrata</taxon>
        <taxon>Euteleostomi</taxon>
        <taxon>Actinopterygii</taxon>
        <taxon>Neopterygii</taxon>
        <taxon>Teleostei</taxon>
        <taxon>Neoteleostei</taxon>
        <taxon>Acanthomorphata</taxon>
        <taxon>Eupercaria</taxon>
        <taxon>Sciaenidae</taxon>
        <taxon>Larimichthys</taxon>
    </lineage>
</organism>
<dbReference type="Proteomes" id="UP000793456">
    <property type="component" value="Chromosome IV"/>
</dbReference>